<dbReference type="Proteomes" id="UP001142055">
    <property type="component" value="Chromosome 4"/>
</dbReference>
<gene>
    <name evidence="2" type="ORF">RDWZM_009932</name>
</gene>
<feature type="compositionally biased region" description="Low complexity" evidence="1">
    <location>
        <begin position="161"/>
        <end position="170"/>
    </location>
</feature>
<dbReference type="EMBL" id="JAPWDV010000004">
    <property type="protein sequence ID" value="KAJ6215432.1"/>
    <property type="molecule type" value="Genomic_DNA"/>
</dbReference>
<dbReference type="AlphaFoldDB" id="A0A9Q0M115"/>
<evidence type="ECO:0000313" key="3">
    <source>
        <dbReference type="Proteomes" id="UP001142055"/>
    </source>
</evidence>
<organism evidence="2 3">
    <name type="scientific">Blomia tropicalis</name>
    <name type="common">Mite</name>
    <dbReference type="NCBI Taxonomy" id="40697"/>
    <lineage>
        <taxon>Eukaryota</taxon>
        <taxon>Metazoa</taxon>
        <taxon>Ecdysozoa</taxon>
        <taxon>Arthropoda</taxon>
        <taxon>Chelicerata</taxon>
        <taxon>Arachnida</taxon>
        <taxon>Acari</taxon>
        <taxon>Acariformes</taxon>
        <taxon>Sarcoptiformes</taxon>
        <taxon>Astigmata</taxon>
        <taxon>Glycyphagoidea</taxon>
        <taxon>Echimyopodidae</taxon>
        <taxon>Blomia</taxon>
    </lineage>
</organism>
<sequence length="206" mass="23279">MNQKLLSSNEETRQQKIDNAINYLYQDAMSTLTDKMLDDIEYNAVASSTKDPSLKVLEKGRPITKSAKIKKYSAKVISTQPLKNDDNNLINENNDQVVVRILRNKTIYKGFKDPVKDNKNKMCLADEKNENSKAIDKKNTVVSINQDESTTKTLKRKPNVSKSLSSSFNSKGMKPTIVNTKPLCDEVIIHRNKKHSSTISKLQTTT</sequence>
<protein>
    <submittedName>
        <fullName evidence="2">Uncharacterized protein</fullName>
    </submittedName>
</protein>
<name>A0A9Q0M115_BLOTA</name>
<proteinExistence type="predicted"/>
<feature type="region of interest" description="Disordered" evidence="1">
    <location>
        <begin position="146"/>
        <end position="172"/>
    </location>
</feature>
<evidence type="ECO:0000313" key="2">
    <source>
        <dbReference type="EMBL" id="KAJ6215432.1"/>
    </source>
</evidence>
<comment type="caution">
    <text evidence="2">The sequence shown here is derived from an EMBL/GenBank/DDBJ whole genome shotgun (WGS) entry which is preliminary data.</text>
</comment>
<accession>A0A9Q0M115</accession>
<reference evidence="2" key="1">
    <citation type="submission" date="2022-12" db="EMBL/GenBank/DDBJ databases">
        <title>Genome assemblies of Blomia tropicalis.</title>
        <authorList>
            <person name="Cui Y."/>
        </authorList>
    </citation>
    <scope>NUCLEOTIDE SEQUENCE</scope>
    <source>
        <tissue evidence="2">Adult mites</tissue>
    </source>
</reference>
<evidence type="ECO:0000256" key="1">
    <source>
        <dbReference type="SAM" id="MobiDB-lite"/>
    </source>
</evidence>
<keyword evidence="3" id="KW-1185">Reference proteome</keyword>